<dbReference type="eggNOG" id="KOG0198">
    <property type="taxonomic scope" value="Eukaryota"/>
</dbReference>
<comment type="catalytic activity">
    <reaction evidence="12">
        <text>L-threonyl-[protein] + ATP = O-phospho-L-threonyl-[protein] + ADP + H(+)</text>
        <dbReference type="Rhea" id="RHEA:46608"/>
        <dbReference type="Rhea" id="RHEA-COMP:11060"/>
        <dbReference type="Rhea" id="RHEA-COMP:11605"/>
        <dbReference type="ChEBI" id="CHEBI:15378"/>
        <dbReference type="ChEBI" id="CHEBI:30013"/>
        <dbReference type="ChEBI" id="CHEBI:30616"/>
        <dbReference type="ChEBI" id="CHEBI:61977"/>
        <dbReference type="ChEBI" id="CHEBI:456216"/>
        <dbReference type="EC" id="2.7.11.1"/>
    </reaction>
</comment>
<dbReference type="OrthoDB" id="1668230at2759"/>
<dbReference type="Proteomes" id="UP000016932">
    <property type="component" value="Unassembled WGS sequence"/>
</dbReference>
<dbReference type="GO" id="GO:0004674">
    <property type="term" value="F:protein serine/threonine kinase activity"/>
    <property type="evidence" value="ECO:0007669"/>
    <property type="project" value="UniProtKB-EC"/>
</dbReference>
<dbReference type="InterPro" id="IPR008266">
    <property type="entry name" value="Tyr_kinase_AS"/>
</dbReference>
<dbReference type="AlphaFoldDB" id="N1QA82"/>
<evidence type="ECO:0000256" key="6">
    <source>
        <dbReference type="ARBA" id="ARBA00022679"/>
    </source>
</evidence>
<dbReference type="PROSITE" id="PS00109">
    <property type="entry name" value="PROTEIN_KINASE_TYR"/>
    <property type="match status" value="1"/>
</dbReference>
<evidence type="ECO:0000256" key="7">
    <source>
        <dbReference type="ARBA" id="ARBA00022741"/>
    </source>
</evidence>
<comment type="subunit">
    <text evidence="2">Component of the EKC/KEOPS complex composed of at least BUD32, CGI121, GON7, KAE1 and PCC1; the whole complex dimerizes.</text>
</comment>
<dbReference type="KEGG" id="pfj:MYCFIDRAFT_170267"/>
<keyword evidence="7" id="KW-0547">Nucleotide-binding</keyword>
<dbReference type="CDD" id="cd00180">
    <property type="entry name" value="PKc"/>
    <property type="match status" value="1"/>
</dbReference>
<dbReference type="SUPFAM" id="SSF56112">
    <property type="entry name" value="Protein kinase-like (PK-like)"/>
    <property type="match status" value="1"/>
</dbReference>
<accession>N1QA82</accession>
<evidence type="ECO:0000256" key="13">
    <source>
        <dbReference type="ARBA" id="ARBA00048679"/>
    </source>
</evidence>
<evidence type="ECO:0000313" key="15">
    <source>
        <dbReference type="EMBL" id="EME88681.1"/>
    </source>
</evidence>
<evidence type="ECO:0000313" key="16">
    <source>
        <dbReference type="Proteomes" id="UP000016932"/>
    </source>
</evidence>
<organism evidence="15 16">
    <name type="scientific">Pseudocercospora fijiensis (strain CIRAD86)</name>
    <name type="common">Black leaf streak disease fungus</name>
    <name type="synonym">Mycosphaerella fijiensis</name>
    <dbReference type="NCBI Taxonomy" id="383855"/>
    <lineage>
        <taxon>Eukaryota</taxon>
        <taxon>Fungi</taxon>
        <taxon>Dikarya</taxon>
        <taxon>Ascomycota</taxon>
        <taxon>Pezizomycotina</taxon>
        <taxon>Dothideomycetes</taxon>
        <taxon>Dothideomycetidae</taxon>
        <taxon>Mycosphaerellales</taxon>
        <taxon>Mycosphaerellaceae</taxon>
        <taxon>Pseudocercospora</taxon>
    </lineage>
</organism>
<evidence type="ECO:0000256" key="1">
    <source>
        <dbReference type="ARBA" id="ARBA00003747"/>
    </source>
</evidence>
<evidence type="ECO:0000256" key="11">
    <source>
        <dbReference type="ARBA" id="ARBA00033194"/>
    </source>
</evidence>
<dbReference type="InterPro" id="IPR051681">
    <property type="entry name" value="Ser/Thr_Kinases-Pseudokinases"/>
</dbReference>
<comment type="function">
    <text evidence="1">Component of the EKC/KEOPS complex that is required for the formation of a threonylcarbamoyl group on adenosine at position 37 (t(6)A37) in tRNAs that read codons beginning with adenine. The complex is probably involved in the transfer of the threonylcarbamoyl moiety of threonylcarbamoyl-AMP (TC-AMP) to the N6 group of A37. BUD32 has ATPase activity in the context of the EKC/KEOPS complex and likely plays a supporting role to the catalytic subunit KAE1. The EKC/KEOPS complex also promotes both telomere uncapping and telomere elongation. The complex is required for efficient recruitment of transcriptional coactivators.</text>
</comment>
<gene>
    <name evidence="15" type="ORF">MYCFIDRAFT_170267</name>
</gene>
<evidence type="ECO:0000256" key="12">
    <source>
        <dbReference type="ARBA" id="ARBA00047899"/>
    </source>
</evidence>
<dbReference type="InterPro" id="IPR011009">
    <property type="entry name" value="Kinase-like_dom_sf"/>
</dbReference>
<evidence type="ECO:0000256" key="2">
    <source>
        <dbReference type="ARBA" id="ARBA00011534"/>
    </source>
</evidence>
<evidence type="ECO:0000256" key="9">
    <source>
        <dbReference type="ARBA" id="ARBA00022840"/>
    </source>
</evidence>
<protein>
    <recommendedName>
        <fullName evidence="5">EKC/KEOPS complex subunit BUD32</fullName>
        <ecNumber evidence="3">2.7.11.1</ecNumber>
    </recommendedName>
    <alternativeName>
        <fullName evidence="10 11">Atypical Serine/threonine protein kinase BUD32</fullName>
    </alternativeName>
    <alternativeName>
        <fullName evidence="4">EKC/KEOPS complex subunit bud32</fullName>
    </alternativeName>
</protein>
<evidence type="ECO:0000256" key="10">
    <source>
        <dbReference type="ARBA" id="ARBA00030980"/>
    </source>
</evidence>
<evidence type="ECO:0000256" key="5">
    <source>
        <dbReference type="ARBA" id="ARBA00019973"/>
    </source>
</evidence>
<dbReference type="Pfam" id="PF00069">
    <property type="entry name" value="Pkinase"/>
    <property type="match status" value="1"/>
</dbReference>
<dbReference type="SMART" id="SM00220">
    <property type="entry name" value="S_TKc"/>
    <property type="match status" value="1"/>
</dbReference>
<keyword evidence="9" id="KW-0067">ATP-binding</keyword>
<proteinExistence type="predicted"/>
<dbReference type="GO" id="GO:0005524">
    <property type="term" value="F:ATP binding"/>
    <property type="evidence" value="ECO:0007669"/>
    <property type="project" value="UniProtKB-KW"/>
</dbReference>
<evidence type="ECO:0000256" key="8">
    <source>
        <dbReference type="ARBA" id="ARBA00022777"/>
    </source>
</evidence>
<feature type="domain" description="Protein kinase" evidence="14">
    <location>
        <begin position="1"/>
        <end position="235"/>
    </location>
</feature>
<evidence type="ECO:0000256" key="4">
    <source>
        <dbReference type="ARBA" id="ARBA00013948"/>
    </source>
</evidence>
<keyword evidence="16" id="KW-1185">Reference proteome</keyword>
<dbReference type="PANTHER" id="PTHR44329:SF288">
    <property type="entry name" value="MITOGEN-ACTIVATED PROTEIN KINASE KINASE KINASE 20"/>
    <property type="match status" value="1"/>
</dbReference>
<dbReference type="HOGENOM" id="CLU_1180657_0_0_1"/>
<dbReference type="VEuPathDB" id="FungiDB:MYCFIDRAFT_170267"/>
<dbReference type="STRING" id="383855.N1QA82"/>
<keyword evidence="8" id="KW-0418">Kinase</keyword>
<dbReference type="PROSITE" id="PS50011">
    <property type="entry name" value="PROTEIN_KINASE_DOM"/>
    <property type="match status" value="1"/>
</dbReference>
<dbReference type="Gene3D" id="1.10.510.10">
    <property type="entry name" value="Transferase(Phosphotransferase) domain 1"/>
    <property type="match status" value="1"/>
</dbReference>
<evidence type="ECO:0000259" key="14">
    <source>
        <dbReference type="PROSITE" id="PS50011"/>
    </source>
</evidence>
<dbReference type="EC" id="2.7.11.1" evidence="3"/>
<sequence length="235" mass="26545">MHVIPIYTLFKHHALNGLVAKSPWPGEQAERSQADLQREARAHRQIQEGLTENDYTRRFIRLISCDPSDSTLTMEYAKMGTLRNYLQAHAEQIDQSRRYSWILAMAEGLAMLHAQSIIHCDFTPNNMLLDDRLELKITDFGCCSIDGSRPTGAASIRFDPCNGDWRTLATQVEDLFALGSSIFEVLTGKRPLEDIPSESQIRFRRSHWTRDGAFSSGGLPTDSYGGVTLPEWKNA</sequence>
<keyword evidence="6" id="KW-0808">Transferase</keyword>
<reference evidence="15 16" key="1">
    <citation type="journal article" date="2012" name="PLoS Pathog.">
        <title>Diverse lifestyles and strategies of plant pathogenesis encoded in the genomes of eighteen Dothideomycetes fungi.</title>
        <authorList>
            <person name="Ohm R.A."/>
            <person name="Feau N."/>
            <person name="Henrissat B."/>
            <person name="Schoch C.L."/>
            <person name="Horwitz B.A."/>
            <person name="Barry K.W."/>
            <person name="Condon B.J."/>
            <person name="Copeland A.C."/>
            <person name="Dhillon B."/>
            <person name="Glaser F."/>
            <person name="Hesse C.N."/>
            <person name="Kosti I."/>
            <person name="LaButti K."/>
            <person name="Lindquist E.A."/>
            <person name="Lucas S."/>
            <person name="Salamov A.A."/>
            <person name="Bradshaw R.E."/>
            <person name="Ciuffetti L."/>
            <person name="Hamelin R.C."/>
            <person name="Kema G.H.J."/>
            <person name="Lawrence C."/>
            <person name="Scott J.A."/>
            <person name="Spatafora J.W."/>
            <person name="Turgeon B.G."/>
            <person name="de Wit P.J.G.M."/>
            <person name="Zhong S."/>
            <person name="Goodwin S.B."/>
            <person name="Grigoriev I.V."/>
        </authorList>
    </citation>
    <scope>NUCLEOTIDE SEQUENCE [LARGE SCALE GENOMIC DNA]</scope>
    <source>
        <strain evidence="15 16">CIRAD86</strain>
    </source>
</reference>
<dbReference type="EMBL" id="KB446555">
    <property type="protein sequence ID" value="EME88681.1"/>
    <property type="molecule type" value="Genomic_DNA"/>
</dbReference>
<dbReference type="InterPro" id="IPR000719">
    <property type="entry name" value="Prot_kinase_dom"/>
</dbReference>
<dbReference type="RefSeq" id="XP_007921615.1">
    <property type="nucleotide sequence ID" value="XM_007923424.1"/>
</dbReference>
<evidence type="ECO:0000256" key="3">
    <source>
        <dbReference type="ARBA" id="ARBA00012513"/>
    </source>
</evidence>
<dbReference type="PANTHER" id="PTHR44329">
    <property type="entry name" value="SERINE/THREONINE-PROTEIN KINASE TNNI3K-RELATED"/>
    <property type="match status" value="1"/>
</dbReference>
<name>N1QA82_PSEFD</name>
<dbReference type="GeneID" id="19332467"/>
<comment type="catalytic activity">
    <reaction evidence="13">
        <text>L-seryl-[protein] + ATP = O-phospho-L-seryl-[protein] + ADP + H(+)</text>
        <dbReference type="Rhea" id="RHEA:17989"/>
        <dbReference type="Rhea" id="RHEA-COMP:9863"/>
        <dbReference type="Rhea" id="RHEA-COMP:11604"/>
        <dbReference type="ChEBI" id="CHEBI:15378"/>
        <dbReference type="ChEBI" id="CHEBI:29999"/>
        <dbReference type="ChEBI" id="CHEBI:30616"/>
        <dbReference type="ChEBI" id="CHEBI:83421"/>
        <dbReference type="ChEBI" id="CHEBI:456216"/>
        <dbReference type="EC" id="2.7.11.1"/>
    </reaction>
</comment>